<evidence type="ECO:0000256" key="5">
    <source>
        <dbReference type="ARBA" id="ARBA00022512"/>
    </source>
</evidence>
<dbReference type="EC" id="3.1.1.11" evidence="4"/>
<dbReference type="PANTHER" id="PTHR31321">
    <property type="entry name" value="ACYL-COA THIOESTER HYDROLASE YBHC-RELATED"/>
    <property type="match status" value="1"/>
</dbReference>
<evidence type="ECO:0000256" key="2">
    <source>
        <dbReference type="ARBA" id="ARBA00005184"/>
    </source>
</evidence>
<dbReference type="UniPathway" id="UPA00545">
    <property type="reaction ID" value="UER00823"/>
</dbReference>
<keyword evidence="7" id="KW-0063">Aspartyl esterase</keyword>
<dbReference type="InterPro" id="IPR000070">
    <property type="entry name" value="Pectinesterase_cat"/>
</dbReference>
<dbReference type="InterPro" id="IPR011050">
    <property type="entry name" value="Pectin_lyase_fold/virulence"/>
</dbReference>
<accession>W9S9A3</accession>
<evidence type="ECO:0000313" key="10">
    <source>
        <dbReference type="EMBL" id="EXB94758.1"/>
    </source>
</evidence>
<dbReference type="GO" id="GO:0042545">
    <property type="term" value="P:cell wall modification"/>
    <property type="evidence" value="ECO:0007669"/>
    <property type="project" value="InterPro"/>
</dbReference>
<dbReference type="AlphaFoldDB" id="W9S9A3"/>
<protein>
    <recommendedName>
        <fullName evidence="4">pectinesterase</fullName>
        <ecNumber evidence="4">3.1.1.11</ecNumber>
    </recommendedName>
</protein>
<evidence type="ECO:0000259" key="9">
    <source>
        <dbReference type="Pfam" id="PF01095"/>
    </source>
</evidence>
<dbReference type="EMBL" id="KE345173">
    <property type="protein sequence ID" value="EXB94758.1"/>
    <property type="molecule type" value="Genomic_DNA"/>
</dbReference>
<comment type="similarity">
    <text evidence="3">Belongs to the pectinesterase family.</text>
</comment>
<dbReference type="InterPro" id="IPR012334">
    <property type="entry name" value="Pectin_lyas_fold"/>
</dbReference>
<comment type="pathway">
    <text evidence="2">Glycan metabolism; pectin degradation; 2-dehydro-3-deoxy-D-gluconate from pectin: step 1/5.</text>
</comment>
<keyword evidence="5" id="KW-0964">Secreted</keyword>
<dbReference type="Pfam" id="PF01095">
    <property type="entry name" value="Pectinesterase"/>
    <property type="match status" value="1"/>
</dbReference>
<comment type="subcellular location">
    <subcellularLocation>
        <location evidence="1">Secreted</location>
        <location evidence="1">Cell wall</location>
    </subcellularLocation>
</comment>
<feature type="chain" id="PRO_5011111653" description="pectinesterase" evidence="8">
    <location>
        <begin position="17"/>
        <end position="200"/>
    </location>
</feature>
<dbReference type="Gene3D" id="2.160.20.10">
    <property type="entry name" value="Single-stranded right-handed beta-helix, Pectin lyase-like"/>
    <property type="match status" value="1"/>
</dbReference>
<dbReference type="PANTHER" id="PTHR31321:SF126">
    <property type="entry name" value="PECTINESTERASE"/>
    <property type="match status" value="1"/>
</dbReference>
<keyword evidence="11" id="KW-1185">Reference proteome</keyword>
<gene>
    <name evidence="10" type="ORF">L484_003323</name>
</gene>
<dbReference type="GO" id="GO:0045490">
    <property type="term" value="P:pectin catabolic process"/>
    <property type="evidence" value="ECO:0007669"/>
    <property type="project" value="UniProtKB-UniPathway"/>
</dbReference>
<keyword evidence="8" id="KW-0732">Signal</keyword>
<dbReference type="STRING" id="981085.W9S9A3"/>
<sequence length="200" mass="22357">MLIIFLVLVFMSTVSARPRLIPAEQSKLDAWIALNMRTYQAEMRRITLELVGWGGLDQRLMEAELDVKVIQVRKDHGTGDFRTVTEAVNSVPSGNVRRVSVWIGGKVYREKITVDRTKPLLTFYGDENDMRVITYNGTALQYGTVYSATVAVESDYFVAVNIAFVNSAPMPDGIRKGAQAVAMRILGDKASFHNCKFIGF</sequence>
<evidence type="ECO:0000256" key="7">
    <source>
        <dbReference type="ARBA" id="ARBA00023085"/>
    </source>
</evidence>
<dbReference type="eggNOG" id="ENOG502R3C8">
    <property type="taxonomic scope" value="Eukaryota"/>
</dbReference>
<feature type="signal peptide" evidence="8">
    <location>
        <begin position="1"/>
        <end position="16"/>
    </location>
</feature>
<dbReference type="GO" id="GO:0030599">
    <property type="term" value="F:pectinesterase activity"/>
    <property type="evidence" value="ECO:0007669"/>
    <property type="project" value="UniProtKB-EC"/>
</dbReference>
<evidence type="ECO:0000256" key="8">
    <source>
        <dbReference type="SAM" id="SignalP"/>
    </source>
</evidence>
<evidence type="ECO:0000313" key="11">
    <source>
        <dbReference type="Proteomes" id="UP000030645"/>
    </source>
</evidence>
<feature type="domain" description="Pectinesterase catalytic" evidence="9">
    <location>
        <begin position="75"/>
        <end position="200"/>
    </location>
</feature>
<evidence type="ECO:0000256" key="6">
    <source>
        <dbReference type="ARBA" id="ARBA00022801"/>
    </source>
</evidence>
<evidence type="ECO:0000256" key="1">
    <source>
        <dbReference type="ARBA" id="ARBA00004191"/>
    </source>
</evidence>
<evidence type="ECO:0000256" key="4">
    <source>
        <dbReference type="ARBA" id="ARBA00013229"/>
    </source>
</evidence>
<organism evidence="10 11">
    <name type="scientific">Morus notabilis</name>
    <dbReference type="NCBI Taxonomy" id="981085"/>
    <lineage>
        <taxon>Eukaryota</taxon>
        <taxon>Viridiplantae</taxon>
        <taxon>Streptophyta</taxon>
        <taxon>Embryophyta</taxon>
        <taxon>Tracheophyta</taxon>
        <taxon>Spermatophyta</taxon>
        <taxon>Magnoliopsida</taxon>
        <taxon>eudicotyledons</taxon>
        <taxon>Gunneridae</taxon>
        <taxon>Pentapetalae</taxon>
        <taxon>rosids</taxon>
        <taxon>fabids</taxon>
        <taxon>Rosales</taxon>
        <taxon>Moraceae</taxon>
        <taxon>Moreae</taxon>
        <taxon>Morus</taxon>
    </lineage>
</organism>
<keyword evidence="6" id="KW-0378">Hydrolase</keyword>
<proteinExistence type="inferred from homology"/>
<keyword evidence="5" id="KW-0134">Cell wall</keyword>
<dbReference type="SUPFAM" id="SSF51126">
    <property type="entry name" value="Pectin lyase-like"/>
    <property type="match status" value="1"/>
</dbReference>
<dbReference type="Proteomes" id="UP000030645">
    <property type="component" value="Unassembled WGS sequence"/>
</dbReference>
<reference evidence="11" key="1">
    <citation type="submission" date="2013-01" db="EMBL/GenBank/DDBJ databases">
        <title>Draft Genome Sequence of a Mulberry Tree, Morus notabilis C.K. Schneid.</title>
        <authorList>
            <person name="He N."/>
            <person name="Zhao S."/>
        </authorList>
    </citation>
    <scope>NUCLEOTIDE SEQUENCE</scope>
</reference>
<name>W9S9A3_9ROSA</name>
<evidence type="ECO:0000256" key="3">
    <source>
        <dbReference type="ARBA" id="ARBA00008891"/>
    </source>
</evidence>